<sequence length="1616" mass="183215">MLNKTPIPVLLENVISLVKTKVDAKSNTLVEQFVTALYAGMRQEDLSSRSDSDLYCAAISLWNRLNSSNNSGPDICVYNPEISLNGWQSTHSIVEIIVPDSPFLTESVMMALSRLGVISHLMLHQPIALKRDDNGRVNKILTNPKNAKNFTSETVFLIEIDRQTESKKLDAISAELNSVLNEVALAVGDWSPMQDKLISVIEMLSSRPKQKGIDYSDTLKFLKWLCDHNFTLLGYRHYGIEPVKGDYVITPDCDSSLGIMKNSVNNKGYCLGNLSRDARREVLSKNTLILTKSDAKSRVHRPANIDYIGIKLFDEDNNVIGEERFIGLYASSIYNSSAIDIPLISDKIKRVLIASGYNPANHSYKALLNILETYPRDEIIQSSEEDILHCALGVLHMQDRDQVKLFVRKDLFGRYYSCMVYVTKERYNTLLREKTQQVLADYLGSDKEVEFNTYFSEGNMARTHYLVHVDQNDKEVKVNISDIEQNITEAAKSWDDKFKTAIVSHYGEEKGRYLSEQYGHAFPQSYKEYVLPNSAVADIIKLETLSAEHKLEMIFYRAQEEEHDSNHVRLKLFHKDQPIHLSDVLPMLENMGLKVLGETPFKVKTADGTVYWVLDFTMLYTGDNVLDTTKRSADFMSTFHQVWEKRLENDGFNKLVLKTNLAGRQISVLRAYAKYMRQIGNNFSQAYIENTLTSLPELANSLYCYFHQKFAMDQSEIDSLDIIANFESKLEQVNNLDDDRIIRRFIDLITATSRTNFYQIDQKSKATDQSKAYISFKFESSLIPDMPLPLPKFEVFVYSPQVEGVHLRGGKVARGGLRWSDRREDFRTEVLGLVKAQQVKNTVIVPVGAKGGFVCKEIQPSHSRDEVFNIGKQCYRTFIRGLLDITDNIIEGELVHPQNVRFYDEDDSYLVVAADKGTATFSDIANEISDEYNFWLGDAFASGGSVGYDHKKMGITAKGAWESVKRHFREMGLNCQEEEFTCIAVGDMAGDVFGNGMLLSKSTKLIAAFNHMHIFIDPNPDCATSYAERDRLFNLPRSSWSDYDRSIMSKGSGIFLRSAKAITLTPEIKKMLGTKVSLMTPTDLIKAILTSQADLLWNGGIGTYVKATSETNNDVGDRANDHVRINGNELNVKIVGEGGNLGCTQLGRIEYAKNGGRINSDFIDNVGGVDCSDNEVNIKILLNSIVSNGDLTRKQRNELLYSMTDEVSEIVLNNAYKQTLSVSVTQTRAPEQLKEQIRFMQMLERTGKLNRQLEFLPSEEELAERLAKNEGLTRPELSVLLAYAKMQLKEQLNCPEVCEDELLSKLLITAFPKLLQDKYKGQMQHHPLKNEIIATQLANEIINDMGLNFVGRMQDETGATVVEIAKCFVISKHVIGMEHMWDNVTGLDNELDSETQLDMLFESRRYIRRATCWLVRYRDRNMSIADTIAFYKPIYDGMKENTADVLVDADKEKQNIRIEGLVEKSVPSEIANEIVHQNTLFSAFDIADVCKQHQVPMSLVQHIFFSLGNKLQLHDFMHQINLQPVANHWQALARAAFREELALQQRSLTSVVLSTCSSTGKCDIIMDQWLSEHDVLVVRWLQMLADFNMSSSHEFAKFSVALRELNLLHLSCRNAS</sequence>
<proteinExistence type="predicted"/>
<dbReference type="InterPro" id="IPR049059">
    <property type="entry name" value="NAD_Glu_DH_HM1"/>
</dbReference>
<dbReference type="Proteomes" id="UP000182660">
    <property type="component" value="Unassembled WGS sequence"/>
</dbReference>
<organism evidence="8 10">
    <name type="scientific">Moritella viscosa</name>
    <dbReference type="NCBI Taxonomy" id="80854"/>
    <lineage>
        <taxon>Bacteria</taxon>
        <taxon>Pseudomonadati</taxon>
        <taxon>Pseudomonadota</taxon>
        <taxon>Gammaproteobacteria</taxon>
        <taxon>Alteromonadales</taxon>
        <taxon>Moritellaceae</taxon>
        <taxon>Moritella</taxon>
    </lineage>
</organism>
<dbReference type="InterPro" id="IPR046346">
    <property type="entry name" value="Aminoacid_DH-like_N_sf"/>
</dbReference>
<evidence type="ECO:0000259" key="4">
    <source>
        <dbReference type="Pfam" id="PF21075"/>
    </source>
</evidence>
<dbReference type="InterPro" id="IPR036291">
    <property type="entry name" value="NAD(P)-bd_dom_sf"/>
</dbReference>
<evidence type="ECO:0000259" key="5">
    <source>
        <dbReference type="Pfam" id="PF21076"/>
    </source>
</evidence>
<dbReference type="GO" id="GO:0004352">
    <property type="term" value="F:glutamate dehydrogenase (NAD+) activity"/>
    <property type="evidence" value="ECO:0007669"/>
    <property type="project" value="InterPro"/>
</dbReference>
<keyword evidence="9" id="KW-1185">Reference proteome</keyword>
<evidence type="ECO:0000313" key="10">
    <source>
        <dbReference type="Proteomes" id="UP000183794"/>
    </source>
</evidence>
<dbReference type="RefSeq" id="WP_075473252.1">
    <property type="nucleotide sequence ID" value="NZ_CAWQZC010000024.1"/>
</dbReference>
<dbReference type="InterPro" id="IPR028971">
    <property type="entry name" value="NAD-GDH_cat"/>
</dbReference>
<dbReference type="Pfam" id="PF21079">
    <property type="entry name" value="GDH_HM2"/>
    <property type="match status" value="1"/>
</dbReference>
<gene>
    <name evidence="7" type="ORF">MT2528_3800</name>
    <name evidence="8" type="ORF">NVI5450_3980</name>
</gene>
<evidence type="ECO:0000313" key="9">
    <source>
        <dbReference type="Proteomes" id="UP000182660"/>
    </source>
</evidence>
<dbReference type="InterPro" id="IPR049058">
    <property type="entry name" value="NAD_Glu_DH_HM2"/>
</dbReference>
<dbReference type="Pfam" id="PF21074">
    <property type="entry name" value="GDH_C"/>
    <property type="match status" value="1"/>
</dbReference>
<evidence type="ECO:0000313" key="8">
    <source>
        <dbReference type="EMBL" id="SGZ13890.1"/>
    </source>
</evidence>
<dbReference type="SUPFAM" id="SSF53223">
    <property type="entry name" value="Aminoacid dehydrogenase-like, N-terminal domain"/>
    <property type="match status" value="1"/>
</dbReference>
<dbReference type="InterPro" id="IPR049064">
    <property type="entry name" value="NAD_Glu_DH_ACT3"/>
</dbReference>
<feature type="domain" description="NAD-glutamate dehydrogenase ACT3" evidence="6">
    <location>
        <begin position="551"/>
        <end position="628"/>
    </location>
</feature>
<dbReference type="InterPro" id="IPR024727">
    <property type="entry name" value="NAD_Glu_DH_N_ACT1"/>
</dbReference>
<dbReference type="GO" id="GO:0004069">
    <property type="term" value="F:L-aspartate:2-oxoglutarate aminotransferase activity"/>
    <property type="evidence" value="ECO:0007669"/>
    <property type="project" value="InterPro"/>
</dbReference>
<evidence type="ECO:0000259" key="3">
    <source>
        <dbReference type="Pfam" id="PF21074"/>
    </source>
</evidence>
<evidence type="ECO:0000259" key="2">
    <source>
        <dbReference type="Pfam" id="PF05088"/>
    </source>
</evidence>
<reference evidence="8 10" key="2">
    <citation type="submission" date="2016-11" db="EMBL/GenBank/DDBJ databases">
        <authorList>
            <person name="Jaros S."/>
            <person name="Januszkiewicz K."/>
            <person name="Wedrychowicz H."/>
        </authorList>
    </citation>
    <scope>NUCLEOTIDE SEQUENCE [LARGE SCALE GENOMIC DNA]</scope>
    <source>
        <strain evidence="8">NVI 5450</strain>
    </source>
</reference>
<dbReference type="EMBL" id="FPLD01000112">
    <property type="protein sequence ID" value="SGZ13890.1"/>
    <property type="molecule type" value="Genomic_DNA"/>
</dbReference>
<name>A0A1L0A1W3_9GAMM</name>
<dbReference type="Pfam" id="PF05088">
    <property type="entry name" value="Bac_GDH_CD"/>
    <property type="match status" value="1"/>
</dbReference>
<feature type="domain" description="NAD-glutamate dehydrogenase N-terminal ACT1" evidence="4">
    <location>
        <begin position="33"/>
        <end position="176"/>
    </location>
</feature>
<dbReference type="PIRSF" id="PIRSF036761">
    <property type="entry name" value="GDH_Mll4104"/>
    <property type="match status" value="1"/>
</dbReference>
<dbReference type="InterPro" id="IPR007780">
    <property type="entry name" value="NAD_Glu_DH_bac"/>
</dbReference>
<protein>
    <submittedName>
        <fullName evidence="8">NAD-glutamate dehydrogenase</fullName>
    </submittedName>
</protein>
<dbReference type="InterPro" id="IPR049056">
    <property type="entry name" value="NAD_Glu_DH_HM3"/>
</dbReference>
<dbReference type="Pfam" id="PF21077">
    <property type="entry name" value="GDH_ACT3"/>
    <property type="match status" value="1"/>
</dbReference>
<feature type="domain" description="NAD-specific glutamate dehydrogenase C-terminal" evidence="3">
    <location>
        <begin position="1270"/>
        <end position="1606"/>
    </location>
</feature>
<dbReference type="Pfam" id="PF21073">
    <property type="entry name" value="GDH_HM1"/>
    <property type="match status" value="1"/>
</dbReference>
<dbReference type="Pfam" id="PF21078">
    <property type="entry name" value="GDH_HM3"/>
    <property type="match status" value="1"/>
</dbReference>
<dbReference type="InterPro" id="IPR048381">
    <property type="entry name" value="GDH_C"/>
</dbReference>
<dbReference type="Pfam" id="PF21076">
    <property type="entry name" value="GDH_ACT2"/>
    <property type="match status" value="1"/>
</dbReference>
<dbReference type="InterPro" id="IPR049062">
    <property type="entry name" value="NAD_Glu_DH_ACT2"/>
</dbReference>
<dbReference type="EMBL" id="FPLJ01000083">
    <property type="protein sequence ID" value="SGY99212.1"/>
    <property type="molecule type" value="Genomic_DNA"/>
</dbReference>
<dbReference type="Proteomes" id="UP000183794">
    <property type="component" value="Unassembled WGS sequence"/>
</dbReference>
<dbReference type="OrthoDB" id="9758052at2"/>
<dbReference type="PANTHER" id="PTHR43403:SF1">
    <property type="entry name" value="NAD-SPECIFIC GLUTAMATE DEHYDROGENASE"/>
    <property type="match status" value="1"/>
</dbReference>
<dbReference type="SUPFAM" id="SSF51735">
    <property type="entry name" value="NAD(P)-binding Rossmann-fold domains"/>
    <property type="match status" value="1"/>
</dbReference>
<evidence type="ECO:0000259" key="6">
    <source>
        <dbReference type="Pfam" id="PF21077"/>
    </source>
</evidence>
<dbReference type="PANTHER" id="PTHR43403">
    <property type="entry name" value="NAD-SPECIFIC GLUTAMATE DEHYDROGENASE"/>
    <property type="match status" value="1"/>
</dbReference>
<keyword evidence="1" id="KW-0560">Oxidoreductase</keyword>
<dbReference type="GO" id="GO:0006538">
    <property type="term" value="P:L-glutamate catabolic process"/>
    <property type="evidence" value="ECO:0007669"/>
    <property type="project" value="InterPro"/>
</dbReference>
<feature type="domain" description="NAD-glutamate dehydrogenase catalytic" evidence="2">
    <location>
        <begin position="727"/>
        <end position="1224"/>
    </location>
</feature>
<reference evidence="7 9" key="1">
    <citation type="submission" date="2016-11" db="EMBL/GenBank/DDBJ databases">
        <authorList>
            <person name="Klemetsen T."/>
        </authorList>
    </citation>
    <scope>NUCLEOTIDE SEQUENCE [LARGE SCALE GENOMIC DNA]</scope>
    <source>
        <strain evidence="7">MT 2528</strain>
    </source>
</reference>
<evidence type="ECO:0000256" key="1">
    <source>
        <dbReference type="ARBA" id="ARBA00023002"/>
    </source>
</evidence>
<dbReference type="Pfam" id="PF21075">
    <property type="entry name" value="GDH_ACT1"/>
    <property type="match status" value="1"/>
</dbReference>
<evidence type="ECO:0000313" key="7">
    <source>
        <dbReference type="EMBL" id="SGY99212.1"/>
    </source>
</evidence>
<dbReference type="GeneID" id="61297606"/>
<feature type="domain" description="NAD-glutamate dehydrogenase ACT2" evidence="5">
    <location>
        <begin position="404"/>
        <end position="495"/>
    </location>
</feature>
<accession>A0A1L0A1W3</accession>